<dbReference type="EMBL" id="BAAAQN010000013">
    <property type="protein sequence ID" value="GAA2027502.1"/>
    <property type="molecule type" value="Genomic_DNA"/>
</dbReference>
<gene>
    <name evidence="1" type="ORF">GCM10009839_27850</name>
</gene>
<keyword evidence="2" id="KW-1185">Reference proteome</keyword>
<evidence type="ECO:0000313" key="1">
    <source>
        <dbReference type="EMBL" id="GAA2027502.1"/>
    </source>
</evidence>
<name>A0ABP5FIR2_9ACTN</name>
<evidence type="ECO:0000313" key="2">
    <source>
        <dbReference type="Proteomes" id="UP001500751"/>
    </source>
</evidence>
<proteinExistence type="predicted"/>
<dbReference type="Proteomes" id="UP001500751">
    <property type="component" value="Unassembled WGS sequence"/>
</dbReference>
<protein>
    <submittedName>
        <fullName evidence="1">Uncharacterized protein</fullName>
    </submittedName>
</protein>
<sequence length="74" mass="8155">MACRSRFPTADVQVRGFLRQHQPQTVSSCRSAGTYPSEAKAEKTWLKAESDMAASCLGDPKRGRQKFSAYAAET</sequence>
<organism evidence="1 2">
    <name type="scientific">Catenulispora yoronensis</name>
    <dbReference type="NCBI Taxonomy" id="450799"/>
    <lineage>
        <taxon>Bacteria</taxon>
        <taxon>Bacillati</taxon>
        <taxon>Actinomycetota</taxon>
        <taxon>Actinomycetes</taxon>
        <taxon>Catenulisporales</taxon>
        <taxon>Catenulisporaceae</taxon>
        <taxon>Catenulispora</taxon>
    </lineage>
</organism>
<reference evidence="2" key="1">
    <citation type="journal article" date="2019" name="Int. J. Syst. Evol. Microbiol.">
        <title>The Global Catalogue of Microorganisms (GCM) 10K type strain sequencing project: providing services to taxonomists for standard genome sequencing and annotation.</title>
        <authorList>
            <consortium name="The Broad Institute Genomics Platform"/>
            <consortium name="The Broad Institute Genome Sequencing Center for Infectious Disease"/>
            <person name="Wu L."/>
            <person name="Ma J."/>
        </authorList>
    </citation>
    <scope>NUCLEOTIDE SEQUENCE [LARGE SCALE GENOMIC DNA]</scope>
    <source>
        <strain evidence="2">JCM 16014</strain>
    </source>
</reference>
<accession>A0ABP5FIR2</accession>
<comment type="caution">
    <text evidence="1">The sequence shown here is derived from an EMBL/GenBank/DDBJ whole genome shotgun (WGS) entry which is preliminary data.</text>
</comment>